<evidence type="ECO:0000313" key="4">
    <source>
        <dbReference type="Proteomes" id="UP000322524"/>
    </source>
</evidence>
<dbReference type="RefSeq" id="WP_148987944.1">
    <property type="nucleotide sequence ID" value="NZ_VTEV01000003.1"/>
</dbReference>
<dbReference type="SUPFAM" id="SSF81296">
    <property type="entry name" value="E set domains"/>
    <property type="match status" value="1"/>
</dbReference>
<dbReference type="GO" id="GO:0051060">
    <property type="term" value="F:pullulanase activity"/>
    <property type="evidence" value="ECO:0007669"/>
    <property type="project" value="UniProtKB-EC"/>
</dbReference>
<dbReference type="Pfam" id="PF21653">
    <property type="entry name" value="pulA_all-beta"/>
    <property type="match status" value="1"/>
</dbReference>
<dbReference type="Gene3D" id="2.60.40.1180">
    <property type="entry name" value="Golgi alpha-mannosidase II"/>
    <property type="match status" value="1"/>
</dbReference>
<dbReference type="InterPro" id="IPR006047">
    <property type="entry name" value="GH13_cat_dom"/>
</dbReference>
<feature type="domain" description="Glycosyl hydrolase family 13 catalytic" evidence="2">
    <location>
        <begin position="222"/>
        <end position="617"/>
    </location>
</feature>
<dbReference type="PANTHER" id="PTHR43002">
    <property type="entry name" value="GLYCOGEN DEBRANCHING ENZYME"/>
    <property type="match status" value="1"/>
</dbReference>
<dbReference type="InterPro" id="IPR017853">
    <property type="entry name" value="GH"/>
</dbReference>
<dbReference type="SMART" id="SM00642">
    <property type="entry name" value="Aamy"/>
    <property type="match status" value="1"/>
</dbReference>
<organism evidence="3 4">
    <name type="scientific">Sutcliffiella horikoshii</name>
    <dbReference type="NCBI Taxonomy" id="79883"/>
    <lineage>
        <taxon>Bacteria</taxon>
        <taxon>Bacillati</taxon>
        <taxon>Bacillota</taxon>
        <taxon>Bacilli</taxon>
        <taxon>Bacillales</taxon>
        <taxon>Bacillaceae</taxon>
        <taxon>Sutcliffiella</taxon>
    </lineage>
</organism>
<dbReference type="SUPFAM" id="SSF51445">
    <property type="entry name" value="(Trans)glycosidases"/>
    <property type="match status" value="1"/>
</dbReference>
<dbReference type="Gene3D" id="3.20.20.80">
    <property type="entry name" value="Glycosidases"/>
    <property type="match status" value="1"/>
</dbReference>
<dbReference type="InterPro" id="IPR040697">
    <property type="entry name" value="PulA_N1"/>
</dbReference>
<dbReference type="AlphaFoldDB" id="A0A5D4T2I3"/>
<dbReference type="InterPro" id="IPR049117">
    <property type="entry name" value="pulA_all-beta"/>
</dbReference>
<comment type="caution">
    <text evidence="3">The sequence shown here is derived from an EMBL/GenBank/DDBJ whole genome shotgun (WGS) entry which is preliminary data.</text>
</comment>
<dbReference type="Proteomes" id="UP000322524">
    <property type="component" value="Unassembled WGS sequence"/>
</dbReference>
<dbReference type="NCBIfam" id="TIGR02104">
    <property type="entry name" value="pulA_typeI"/>
    <property type="match status" value="1"/>
</dbReference>
<evidence type="ECO:0000313" key="3">
    <source>
        <dbReference type="EMBL" id="TYS69121.1"/>
    </source>
</evidence>
<dbReference type="Gene3D" id="2.60.40.2320">
    <property type="match status" value="1"/>
</dbReference>
<dbReference type="GO" id="GO:0005975">
    <property type="term" value="P:carbohydrate metabolic process"/>
    <property type="evidence" value="ECO:0007669"/>
    <property type="project" value="InterPro"/>
</dbReference>
<dbReference type="Pfam" id="PF02922">
    <property type="entry name" value="CBM_48"/>
    <property type="match status" value="1"/>
</dbReference>
<gene>
    <name evidence="3" type="primary">pulA</name>
    <name evidence="3" type="ORF">FZC76_09345</name>
</gene>
<dbReference type="Pfam" id="PF00128">
    <property type="entry name" value="Alpha-amylase"/>
    <property type="match status" value="1"/>
</dbReference>
<dbReference type="CDD" id="cd02860">
    <property type="entry name" value="E_set_Pullulanase"/>
    <property type="match status" value="1"/>
</dbReference>
<evidence type="ECO:0000259" key="2">
    <source>
        <dbReference type="SMART" id="SM00642"/>
    </source>
</evidence>
<proteinExistence type="inferred from homology"/>
<dbReference type="InterPro" id="IPR011840">
    <property type="entry name" value="PulA_typeI"/>
</dbReference>
<dbReference type="CDD" id="cd11341">
    <property type="entry name" value="AmyAc_Pullulanase_LD-like"/>
    <property type="match status" value="1"/>
</dbReference>
<dbReference type="STRING" id="79883.GCA_001636495_01525"/>
<dbReference type="EMBL" id="VTEV01000003">
    <property type="protein sequence ID" value="TYS69121.1"/>
    <property type="molecule type" value="Genomic_DNA"/>
</dbReference>
<sequence length="716" mass="81295">MIFIKREFEAYLDEMDQITILLPNGSFNGESASFTLSDEKSTYPLEIIDRKTLQSSVKYICKTNMPITIGSKYMIIDEHSRKTDLQIGAVIRSQAFDEAFYYEKDDLGAQYQKGETTFTLWAPTASAVKIKLVAPKSKESIFYSLIREEKGIWRITVQGDLEGFYYTYLVCVNLVWREAVDPYAIASTINSESAVIVDKERINVPKVSMLPFNDATDAIIYELHVRDFSSHPKSGMVHKGKYAAFTEDPVEVSEIGMTGVPYLQSLGVTHIELLPLNDFGGVDEAEPDKDYNWGYNPLLFNVPEGSYALDPNDPYSRILELKNLINTLHHKDLRIIMDVVYNHVYIREDSSFEKIVPGYYFRHDEHGMPSNGTGVGNDIASERKMVRKFILDSIRYWLQEYDVDGFRFDLMGILDVQTINEVKEAVSVIKPGAIILGEGWELNTPLAADRKAMILNAKKMPGIAFFNDMVRDSVKGSTFNLFDRGFALGNTHKIALLKQSLAGSVQIDPNHKGLFLDPAQSINYIESHDNHTMWDKIAVCNSHENEETRIKRHRLAASVTLLSQGIPFLHAGQEFFRTKGGEENSYKSPDSINSLDWERKNRYSENVAYVRGLISLRKAHKAFRLSTVTEVKRHVRFPLDKGNLLMYHLNDVKQYGKYNHLLIIFHNGTNTENVTIPFSGEWEVLAEGSTASDLPIRKVNNEVQVPPISTVVLAQY</sequence>
<evidence type="ECO:0000256" key="1">
    <source>
        <dbReference type="ARBA" id="ARBA00008061"/>
    </source>
</evidence>
<protein>
    <submittedName>
        <fullName evidence="3">Type I pullulanase</fullName>
        <ecNumber evidence="3">3.2.1.41</ecNumber>
    </submittedName>
</protein>
<dbReference type="Gene3D" id="2.60.40.10">
    <property type="entry name" value="Immunoglobulins"/>
    <property type="match status" value="1"/>
</dbReference>
<dbReference type="InterPro" id="IPR013780">
    <property type="entry name" value="Glyco_hydro_b"/>
</dbReference>
<dbReference type="InterPro" id="IPR014756">
    <property type="entry name" value="Ig_E-set"/>
</dbReference>
<dbReference type="InterPro" id="IPR013783">
    <property type="entry name" value="Ig-like_fold"/>
</dbReference>
<accession>A0A5D4T2I3</accession>
<keyword evidence="3" id="KW-0326">Glycosidase</keyword>
<dbReference type="Pfam" id="PF17999">
    <property type="entry name" value="PulA_N1"/>
    <property type="match status" value="1"/>
</dbReference>
<keyword evidence="3" id="KW-0378">Hydrolase</keyword>
<comment type="similarity">
    <text evidence="1">Belongs to the glycosyl hydrolase 13 family.</text>
</comment>
<dbReference type="EC" id="3.2.1.41" evidence="3"/>
<dbReference type="InterPro" id="IPR004193">
    <property type="entry name" value="Glyco_hydro_13_N"/>
</dbReference>
<reference evidence="3 4" key="1">
    <citation type="submission" date="2019-08" db="EMBL/GenBank/DDBJ databases">
        <title>Bacillus genomes from the desert of Cuatro Cienegas, Coahuila.</title>
        <authorList>
            <person name="Olmedo-Alvarez G."/>
        </authorList>
    </citation>
    <scope>NUCLEOTIDE SEQUENCE [LARGE SCALE GENOMIC DNA]</scope>
    <source>
        <strain evidence="3 4">CH28_1T</strain>
    </source>
</reference>
<name>A0A5D4T2I3_9BACI</name>
<dbReference type="OrthoDB" id="9761875at2"/>